<protein>
    <recommendedName>
        <fullName evidence="1">Flavodoxin-like domain-containing protein</fullName>
    </recommendedName>
</protein>
<accession>A0A369L8S5</accession>
<dbReference type="InterPro" id="IPR054633">
    <property type="entry name" value="BilS"/>
</dbReference>
<name>A0A369L8S5_9ACTN</name>
<dbReference type="GO" id="GO:0010181">
    <property type="term" value="F:FMN binding"/>
    <property type="evidence" value="ECO:0007669"/>
    <property type="project" value="InterPro"/>
</dbReference>
<comment type="caution">
    <text evidence="2">The sequence shown here is derived from an EMBL/GenBank/DDBJ whole genome shotgun (WGS) entry which is preliminary data.</text>
</comment>
<dbReference type="Pfam" id="PF12641">
    <property type="entry name" value="Flavodoxin_3"/>
    <property type="match status" value="1"/>
</dbReference>
<dbReference type="InterPro" id="IPR029039">
    <property type="entry name" value="Flavoprotein-like_sf"/>
</dbReference>
<dbReference type="InterPro" id="IPR001226">
    <property type="entry name" value="Flavodoxin_CS"/>
</dbReference>
<evidence type="ECO:0000313" key="2">
    <source>
        <dbReference type="EMBL" id="RDB55097.1"/>
    </source>
</evidence>
<dbReference type="PROSITE" id="PS00201">
    <property type="entry name" value="FLAVODOXIN"/>
    <property type="match status" value="1"/>
</dbReference>
<keyword evidence="3" id="KW-1185">Reference proteome</keyword>
<dbReference type="STRING" id="1034345.GCA_000236865_01740"/>
<dbReference type="SUPFAM" id="SSF52218">
    <property type="entry name" value="Flavoproteins"/>
    <property type="match status" value="1"/>
</dbReference>
<proteinExistence type="predicted"/>
<dbReference type="Proteomes" id="UP000253792">
    <property type="component" value="Unassembled WGS sequence"/>
</dbReference>
<dbReference type="InterPro" id="IPR008254">
    <property type="entry name" value="Flavodoxin/NO_synth"/>
</dbReference>
<dbReference type="Gene3D" id="3.40.50.360">
    <property type="match status" value="1"/>
</dbReference>
<dbReference type="GO" id="GO:0009055">
    <property type="term" value="F:electron transfer activity"/>
    <property type="evidence" value="ECO:0007669"/>
    <property type="project" value="InterPro"/>
</dbReference>
<dbReference type="EMBL" id="PPTP01000006">
    <property type="protein sequence ID" value="RDB55097.1"/>
    <property type="molecule type" value="Genomic_DNA"/>
</dbReference>
<evidence type="ECO:0000313" key="3">
    <source>
        <dbReference type="Proteomes" id="UP000253792"/>
    </source>
</evidence>
<gene>
    <name evidence="2" type="ORF">C1880_07700</name>
</gene>
<sequence length="214" mass="23198">MSGKGYSIVFSSRTGNTAELAETVREALPEGTCEYFGSVNDAVDGGFDSDGNRDHSECSIANGNNKSGFDGSDSSYGDGSCANSAIPASETLFVGFWTNQGVADRETQQLLGQLRNRTIFLYGTAGFGGSEAYFQAILDKTKAFIDDSNTVIGTFMCQGKMPHSVRERYVKMKEQPDHMPNIDTMIENFDKALSHPDANDLEKLANLVSKAIEQ</sequence>
<dbReference type="OrthoDB" id="307208at2"/>
<evidence type="ECO:0000259" key="1">
    <source>
        <dbReference type="Pfam" id="PF12641"/>
    </source>
</evidence>
<dbReference type="AlphaFoldDB" id="A0A369L8S5"/>
<dbReference type="NCBIfam" id="NF045594">
    <property type="entry name" value="flavodox_BilS"/>
    <property type="match status" value="1"/>
</dbReference>
<feature type="domain" description="Flavodoxin-like" evidence="1">
    <location>
        <begin position="85"/>
        <end position="208"/>
    </location>
</feature>
<organism evidence="2 3">
    <name type="scientific">Senegalimassilia anaerobia</name>
    <dbReference type="NCBI Taxonomy" id="1473216"/>
    <lineage>
        <taxon>Bacteria</taxon>
        <taxon>Bacillati</taxon>
        <taxon>Actinomycetota</taxon>
        <taxon>Coriobacteriia</taxon>
        <taxon>Coriobacteriales</taxon>
        <taxon>Coriobacteriaceae</taxon>
        <taxon>Senegalimassilia</taxon>
    </lineage>
</organism>
<reference evidence="2 3" key="1">
    <citation type="journal article" date="2018" name="Elife">
        <title>Discovery and characterization of a prevalent human gut bacterial enzyme sufficient for the inactivation of a family of plant toxins.</title>
        <authorList>
            <person name="Koppel N."/>
            <person name="Bisanz J.E."/>
            <person name="Pandelia M.E."/>
            <person name="Turnbaugh P.J."/>
            <person name="Balskus E.P."/>
        </authorList>
    </citation>
    <scope>NUCLEOTIDE SEQUENCE [LARGE SCALE GENOMIC DNA]</scope>
    <source>
        <strain evidence="3">anaerobia AP69FAA</strain>
    </source>
</reference>